<feature type="transmembrane region" description="Helical" evidence="7">
    <location>
        <begin position="143"/>
        <end position="162"/>
    </location>
</feature>
<comment type="caution">
    <text evidence="9">The sequence shown here is derived from an EMBL/GenBank/DDBJ whole genome shotgun (WGS) entry which is preliminary data.</text>
</comment>
<feature type="transmembrane region" description="Helical" evidence="7">
    <location>
        <begin position="70"/>
        <end position="91"/>
    </location>
</feature>
<keyword evidence="6 7" id="KW-0472">Membrane</keyword>
<dbReference type="PANTHER" id="PTHR30443">
    <property type="entry name" value="INNER MEMBRANE PROTEIN"/>
    <property type="match status" value="1"/>
</dbReference>
<dbReference type="Gene3D" id="3.40.720.10">
    <property type="entry name" value="Alkaline Phosphatase, subunit A"/>
    <property type="match status" value="1"/>
</dbReference>
<dbReference type="InterPro" id="IPR040423">
    <property type="entry name" value="PEA_transferase"/>
</dbReference>
<evidence type="ECO:0000256" key="7">
    <source>
        <dbReference type="SAM" id="Phobius"/>
    </source>
</evidence>
<dbReference type="GO" id="GO:0008081">
    <property type="term" value="F:phosphoric diester hydrolase activity"/>
    <property type="evidence" value="ECO:0007669"/>
    <property type="project" value="InterPro"/>
</dbReference>
<evidence type="ECO:0000256" key="4">
    <source>
        <dbReference type="ARBA" id="ARBA00022692"/>
    </source>
</evidence>
<reference evidence="9 10" key="1">
    <citation type="submission" date="2015-01" db="EMBL/GenBank/DDBJ databases">
        <title>Vibrio sp. C5 JCM 19232 whole genome shotgun sequence.</title>
        <authorList>
            <person name="Sawabe T."/>
            <person name="Meirelles P."/>
            <person name="Feng G."/>
            <person name="Sayaka M."/>
            <person name="Hattori M."/>
            <person name="Ohkuma M."/>
        </authorList>
    </citation>
    <scope>NUCLEOTIDE SEQUENCE [LARGE SCALE GENOMIC DNA]</scope>
    <source>
        <strain evidence="9 10">JCM19232</strain>
    </source>
</reference>
<keyword evidence="3" id="KW-0808">Transferase</keyword>
<feature type="transmembrane region" description="Helical" evidence="7">
    <location>
        <begin position="111"/>
        <end position="136"/>
    </location>
</feature>
<evidence type="ECO:0000313" key="10">
    <source>
        <dbReference type="Proteomes" id="UP000031670"/>
    </source>
</evidence>
<reference evidence="9 10" key="2">
    <citation type="submission" date="2015-01" db="EMBL/GenBank/DDBJ databases">
        <authorList>
            <consortium name="NBRP consortium"/>
            <person name="Sawabe T."/>
            <person name="Meirelles P."/>
            <person name="Feng G."/>
            <person name="Sayaka M."/>
            <person name="Hattori M."/>
            <person name="Ohkuma M."/>
        </authorList>
    </citation>
    <scope>NUCLEOTIDE SEQUENCE [LARGE SCALE GENOMIC DNA]</scope>
    <source>
        <strain evidence="9 10">JCM19232</strain>
    </source>
</reference>
<dbReference type="Pfam" id="PF00884">
    <property type="entry name" value="Sulfatase"/>
    <property type="match status" value="1"/>
</dbReference>
<evidence type="ECO:0000259" key="8">
    <source>
        <dbReference type="Pfam" id="PF00884"/>
    </source>
</evidence>
<feature type="domain" description="Sulfatase N-terminal" evidence="8">
    <location>
        <begin position="212"/>
        <end position="483"/>
    </location>
</feature>
<gene>
    <name evidence="9" type="ORF">JCM19232_3390</name>
</gene>
<dbReference type="GO" id="GO:0005886">
    <property type="term" value="C:plasma membrane"/>
    <property type="evidence" value="ECO:0007669"/>
    <property type="project" value="UniProtKB-SubCell"/>
</dbReference>
<evidence type="ECO:0000256" key="3">
    <source>
        <dbReference type="ARBA" id="ARBA00022679"/>
    </source>
</evidence>
<protein>
    <submittedName>
        <fullName evidence="9">Putative integral membrane protein</fullName>
    </submittedName>
</protein>
<evidence type="ECO:0000256" key="2">
    <source>
        <dbReference type="ARBA" id="ARBA00022475"/>
    </source>
</evidence>
<dbReference type="Gene3D" id="3.20.20.190">
    <property type="entry name" value="Phosphatidylinositol (PI) phosphodiesterase"/>
    <property type="match status" value="1"/>
</dbReference>
<dbReference type="AlphaFoldDB" id="A0A0B8PN55"/>
<feature type="transmembrane region" description="Helical" evidence="7">
    <location>
        <begin position="41"/>
        <end position="58"/>
    </location>
</feature>
<evidence type="ECO:0000256" key="5">
    <source>
        <dbReference type="ARBA" id="ARBA00022989"/>
    </source>
</evidence>
<accession>A0A0B8PN55</accession>
<evidence type="ECO:0000256" key="6">
    <source>
        <dbReference type="ARBA" id="ARBA00023136"/>
    </source>
</evidence>
<dbReference type="CDD" id="cd16017">
    <property type="entry name" value="LptA"/>
    <property type="match status" value="1"/>
</dbReference>
<dbReference type="InterPro" id="IPR017850">
    <property type="entry name" value="Alkaline_phosphatase_core_sf"/>
</dbReference>
<dbReference type="GO" id="GO:0009244">
    <property type="term" value="P:lipopolysaccharide core region biosynthetic process"/>
    <property type="evidence" value="ECO:0007669"/>
    <property type="project" value="TreeGrafter"/>
</dbReference>
<dbReference type="InterPro" id="IPR000917">
    <property type="entry name" value="Sulfatase_N"/>
</dbReference>
<keyword evidence="5 7" id="KW-1133">Transmembrane helix</keyword>
<dbReference type="EMBL" id="BBSA01000011">
    <property type="protein sequence ID" value="GAM64114.1"/>
    <property type="molecule type" value="Genomic_DNA"/>
</dbReference>
<keyword evidence="2" id="KW-1003">Cell membrane</keyword>
<evidence type="ECO:0000256" key="1">
    <source>
        <dbReference type="ARBA" id="ARBA00004651"/>
    </source>
</evidence>
<keyword evidence="4 7" id="KW-0812">Transmembrane</keyword>
<sequence>MWLIFAFIYPEASKRLCISLLLSTLSLYSYKELLTSAPEYGSLIVISNTWLLLFLMSHSRYQVVRLISQLFAITLTLLATAMLLTALYYGSMDKELVFALLQTNTQEAWEYVGFLADSEATGIIVLCLSLLGLWLFSPRTTHIPASLFALLLIAMSAVATNLPSSFRGVTDSLAHVKQYHFELAQLREVINKRGSSNYQYSATATSDASLHLLVIGESLSRFHMSSYGYRRNTTPWITESKPIQIEHAYSSHTHTMEVLTLALTQSNQYNQLDYFQSASLIDVLNQAGFQTAWISNQISAGEWDNHTSALAYESDYVRFINTNVGKSDFTRKPDMALVSELAKYLSTQDLNQNHFIVLHMMGSHIAYCDRIKGEPRTLSQASNYLYNSKQNDCYDETVAYADKVLEKAFDLVSKTPHFSSMTFFSDHGEEVFEKLGHDARRFKETMAEIPFLVWTASEDAELKSNQDRVFTNDLLFEYVLGLTQVESSLREDAFDLGSADYELNERSAKTMHATVAIQSLPLYQVQTALADKNLMAHRVNTVGAMDDAKHQGFKQIEVDLIFDEKSSKLLLGHDQKSLSGQSLEEYLAYENGQFEALWFDVKNLDQNNLEDVIEQLETLESRYKIKPRTLVATSSTSPQIAKLSNLGWKMSYYLPTQLSLELRQADAEEIADYAKGLFLQLKGQKMRSLSFDISLLSFVEESLKKAVVEPLELEMNTWTSFKASDQDLEAKLVRAGASEGFEHVIVIHNTRFRL</sequence>
<dbReference type="SUPFAM" id="SSF53649">
    <property type="entry name" value="Alkaline phosphatase-like"/>
    <property type="match status" value="1"/>
</dbReference>
<proteinExistence type="predicted"/>
<dbReference type="InterPro" id="IPR017946">
    <property type="entry name" value="PLC-like_Pdiesterase_TIM-brl"/>
</dbReference>
<dbReference type="PANTHER" id="PTHR30443:SF2">
    <property type="entry name" value="PHOSPHOETHANOLAMINE TRANSFERASE EPTC"/>
    <property type="match status" value="1"/>
</dbReference>
<comment type="subcellular location">
    <subcellularLocation>
        <location evidence="1">Cell membrane</location>
        <topology evidence="1">Multi-pass membrane protein</topology>
    </subcellularLocation>
</comment>
<organism evidence="9 10">
    <name type="scientific">Vibrio ishigakensis</name>
    <dbReference type="NCBI Taxonomy" id="1481914"/>
    <lineage>
        <taxon>Bacteria</taxon>
        <taxon>Pseudomonadati</taxon>
        <taxon>Pseudomonadota</taxon>
        <taxon>Gammaproteobacteria</taxon>
        <taxon>Vibrionales</taxon>
        <taxon>Vibrionaceae</taxon>
        <taxon>Vibrio</taxon>
    </lineage>
</organism>
<evidence type="ECO:0000313" key="9">
    <source>
        <dbReference type="EMBL" id="GAM64114.1"/>
    </source>
</evidence>
<dbReference type="Proteomes" id="UP000031670">
    <property type="component" value="Unassembled WGS sequence"/>
</dbReference>
<dbReference type="GO" id="GO:0016776">
    <property type="term" value="F:phosphotransferase activity, phosphate group as acceptor"/>
    <property type="evidence" value="ECO:0007669"/>
    <property type="project" value="TreeGrafter"/>
</dbReference>
<dbReference type="InterPro" id="IPR058130">
    <property type="entry name" value="PEA_transf_C"/>
</dbReference>
<name>A0A0B8PN55_9VIBR</name>